<organism evidence="6">
    <name type="scientific">freshwater metagenome</name>
    <dbReference type="NCBI Taxonomy" id="449393"/>
    <lineage>
        <taxon>unclassified sequences</taxon>
        <taxon>metagenomes</taxon>
        <taxon>ecological metagenomes</taxon>
    </lineage>
</organism>
<dbReference type="GO" id="GO:0046872">
    <property type="term" value="F:metal ion binding"/>
    <property type="evidence" value="ECO:0007669"/>
    <property type="project" value="UniProtKB-KW"/>
</dbReference>
<dbReference type="EMBL" id="CAEZUZ010000087">
    <property type="protein sequence ID" value="CAB4617141.1"/>
    <property type="molecule type" value="Genomic_DNA"/>
</dbReference>
<dbReference type="GO" id="GO:0008252">
    <property type="term" value="F:nucleotidase activity"/>
    <property type="evidence" value="ECO:0007669"/>
    <property type="project" value="InterPro"/>
</dbReference>
<feature type="domain" description="Survival protein SurE-like phosphatase/nucleotidase" evidence="4">
    <location>
        <begin position="3"/>
        <end position="198"/>
    </location>
</feature>
<gene>
    <name evidence="5" type="ORF">UFOPK1808_01347</name>
    <name evidence="6" type="ORF">UFOPK1889_00635</name>
</gene>
<dbReference type="Gene3D" id="3.40.1210.10">
    <property type="entry name" value="Survival protein SurE-like phosphatase/nucleotidase"/>
    <property type="match status" value="1"/>
</dbReference>
<keyword evidence="2" id="KW-0479">Metal-binding</keyword>
<dbReference type="InterPro" id="IPR002828">
    <property type="entry name" value="SurE-like_Pase/nucleotidase"/>
</dbReference>
<evidence type="ECO:0000259" key="4">
    <source>
        <dbReference type="Pfam" id="PF01975"/>
    </source>
</evidence>
<dbReference type="SUPFAM" id="SSF64167">
    <property type="entry name" value="SurE-like"/>
    <property type="match status" value="1"/>
</dbReference>
<dbReference type="PANTHER" id="PTHR30457:SF0">
    <property type="entry name" value="PHOSPHATASE, PUTATIVE (AFU_ORTHOLOGUE AFUA_4G01070)-RELATED"/>
    <property type="match status" value="1"/>
</dbReference>
<keyword evidence="3" id="KW-0378">Hydrolase</keyword>
<comment type="similarity">
    <text evidence="1">Belongs to the SurE nucleotidase family.</text>
</comment>
<proteinExistence type="inferred from homology"/>
<reference evidence="6" key="1">
    <citation type="submission" date="2020-05" db="EMBL/GenBank/DDBJ databases">
        <authorList>
            <person name="Chiriac C."/>
            <person name="Salcher M."/>
            <person name="Ghai R."/>
            <person name="Kavagutti S V."/>
        </authorList>
    </citation>
    <scope>NUCLEOTIDE SEQUENCE</scope>
</reference>
<dbReference type="NCBIfam" id="TIGR00087">
    <property type="entry name" value="surE"/>
    <property type="match status" value="1"/>
</dbReference>
<dbReference type="InterPro" id="IPR030048">
    <property type="entry name" value="SurE"/>
</dbReference>
<dbReference type="HAMAP" id="MF_00060">
    <property type="entry name" value="SurE"/>
    <property type="match status" value="1"/>
</dbReference>
<dbReference type="PANTHER" id="PTHR30457">
    <property type="entry name" value="5'-NUCLEOTIDASE SURE"/>
    <property type="match status" value="1"/>
</dbReference>
<evidence type="ECO:0000313" key="5">
    <source>
        <dbReference type="EMBL" id="CAB4610693.1"/>
    </source>
</evidence>
<evidence type="ECO:0000256" key="2">
    <source>
        <dbReference type="ARBA" id="ARBA00022723"/>
    </source>
</evidence>
<evidence type="ECO:0000256" key="3">
    <source>
        <dbReference type="ARBA" id="ARBA00022801"/>
    </source>
</evidence>
<dbReference type="InterPro" id="IPR036523">
    <property type="entry name" value="SurE-like_sf"/>
</dbReference>
<evidence type="ECO:0000313" key="6">
    <source>
        <dbReference type="EMBL" id="CAB4617141.1"/>
    </source>
</evidence>
<dbReference type="EMBL" id="CAEZUL010000208">
    <property type="protein sequence ID" value="CAB4610693.1"/>
    <property type="molecule type" value="Genomic_DNA"/>
</dbReference>
<evidence type="ECO:0000256" key="1">
    <source>
        <dbReference type="ARBA" id="ARBA00011062"/>
    </source>
</evidence>
<protein>
    <submittedName>
        <fullName evidence="6">Unannotated protein</fullName>
    </submittedName>
</protein>
<name>A0A6J6HSW0_9ZZZZ</name>
<dbReference type="Pfam" id="PF01975">
    <property type="entry name" value="SurE"/>
    <property type="match status" value="1"/>
</dbReference>
<dbReference type="AlphaFoldDB" id="A0A6J6HSW0"/>
<accession>A0A6J6HSW0</accession>
<sequence length="280" mass="29150">MRILVTNDDGIDSVGLHVLARAMRPYGEVVIAAPDQEYSGASAAIGALHLIQPEVQKRNIEGIDTAWAVNGPPALCVFFARLGVYGGKFDLVVSGINPGANVGRAVYHSGTVGAAITARNGGISGIAVSQAVTGFGVEGQGWDDALKGQMWDSAAEVAQRVVEGFLADPPAEPVVINVNVPNCAVADMKGWRRTDIGHVVTRAMAGAELEPKEGHDGAFYVRMTYGDTIQMPGDTDGGAVENGEVAITYVGRFHDVPSQGSVAMNSALTALVGETNPLHS</sequence>